<evidence type="ECO:0000313" key="2">
    <source>
        <dbReference type="EMBL" id="PMD33070.1"/>
    </source>
</evidence>
<dbReference type="InterPro" id="IPR010730">
    <property type="entry name" value="HET"/>
</dbReference>
<reference evidence="2 3" key="1">
    <citation type="submission" date="2016-04" db="EMBL/GenBank/DDBJ databases">
        <title>A degradative enzymes factory behind the ericoid mycorrhizal symbiosis.</title>
        <authorList>
            <consortium name="DOE Joint Genome Institute"/>
            <person name="Martino E."/>
            <person name="Morin E."/>
            <person name="Grelet G."/>
            <person name="Kuo A."/>
            <person name="Kohler A."/>
            <person name="Daghino S."/>
            <person name="Barry K."/>
            <person name="Choi C."/>
            <person name="Cichocki N."/>
            <person name="Clum A."/>
            <person name="Copeland A."/>
            <person name="Hainaut M."/>
            <person name="Haridas S."/>
            <person name="Labutti K."/>
            <person name="Lindquist E."/>
            <person name="Lipzen A."/>
            <person name="Khouja H.-R."/>
            <person name="Murat C."/>
            <person name="Ohm R."/>
            <person name="Olson A."/>
            <person name="Spatafora J."/>
            <person name="Veneault-Fourrey C."/>
            <person name="Henrissat B."/>
            <person name="Grigoriev I."/>
            <person name="Martin F."/>
            <person name="Perotto S."/>
        </authorList>
    </citation>
    <scope>NUCLEOTIDE SEQUENCE [LARGE SCALE GENOMIC DNA]</scope>
    <source>
        <strain evidence="2 3">F</strain>
    </source>
</reference>
<dbReference type="OrthoDB" id="2157530at2759"/>
<feature type="domain" description="Heterokaryon incompatibility" evidence="1">
    <location>
        <begin position="110"/>
        <end position="234"/>
    </location>
</feature>
<organism evidence="2 3">
    <name type="scientific">Hyaloscypha variabilis (strain UAMH 11265 / GT02V1 / F)</name>
    <name type="common">Meliniomyces variabilis</name>
    <dbReference type="NCBI Taxonomy" id="1149755"/>
    <lineage>
        <taxon>Eukaryota</taxon>
        <taxon>Fungi</taxon>
        <taxon>Dikarya</taxon>
        <taxon>Ascomycota</taxon>
        <taxon>Pezizomycotina</taxon>
        <taxon>Leotiomycetes</taxon>
        <taxon>Helotiales</taxon>
        <taxon>Hyaloscyphaceae</taxon>
        <taxon>Hyaloscypha</taxon>
        <taxon>Hyaloscypha variabilis</taxon>
    </lineage>
</organism>
<evidence type="ECO:0000259" key="1">
    <source>
        <dbReference type="Pfam" id="PF06985"/>
    </source>
</evidence>
<accession>A0A2J6R3G3</accession>
<dbReference type="PANTHER" id="PTHR24148">
    <property type="entry name" value="ANKYRIN REPEAT DOMAIN-CONTAINING PROTEIN 39 HOMOLOG-RELATED"/>
    <property type="match status" value="1"/>
</dbReference>
<keyword evidence="3" id="KW-1185">Reference proteome</keyword>
<feature type="non-terminal residue" evidence="2">
    <location>
        <position position="235"/>
    </location>
</feature>
<dbReference type="Pfam" id="PF06985">
    <property type="entry name" value="HET"/>
    <property type="match status" value="1"/>
</dbReference>
<dbReference type="InterPro" id="IPR052895">
    <property type="entry name" value="HetReg/Transcr_Mod"/>
</dbReference>
<dbReference type="STRING" id="1149755.A0A2J6R3G3"/>
<dbReference type="PANTHER" id="PTHR24148:SF82">
    <property type="entry name" value="HETEROKARYON INCOMPATIBILITY DOMAIN-CONTAINING PROTEIN"/>
    <property type="match status" value="1"/>
</dbReference>
<sequence length="235" mass="27059">MQLVARYVGASVLQPRRLTFPHIGRRVGSSIIWPSYFSVSSKAIGSRSDGKHRNAFHWSRRDISTFRYTPLDSSTSTQSFIRLLKLYPGNGRNPVETSLEETSLSSDPEYEAVSYCWGDDKDRSTISCNGGQLPVPRRLEVALRNMRYSDKPRILWADAICINQKDKAEKESQVQLMHTIFSKARQTLIFLGDIEDKQAQKISRSLAPFSFEFYLELIGMLRMPWFQRAWIVQEV</sequence>
<protein>
    <submittedName>
        <fullName evidence="2">HET-domain-containing protein</fullName>
    </submittedName>
</protein>
<name>A0A2J6R3G3_HYAVF</name>
<evidence type="ECO:0000313" key="3">
    <source>
        <dbReference type="Proteomes" id="UP000235786"/>
    </source>
</evidence>
<proteinExistence type="predicted"/>
<dbReference type="EMBL" id="KZ613957">
    <property type="protein sequence ID" value="PMD33070.1"/>
    <property type="molecule type" value="Genomic_DNA"/>
</dbReference>
<dbReference type="Proteomes" id="UP000235786">
    <property type="component" value="Unassembled WGS sequence"/>
</dbReference>
<gene>
    <name evidence="2" type="ORF">L207DRAFT_499364</name>
</gene>
<dbReference type="AlphaFoldDB" id="A0A2J6R3G3"/>